<feature type="region of interest" description="Disordered" evidence="1">
    <location>
        <begin position="214"/>
        <end position="251"/>
    </location>
</feature>
<gene>
    <name evidence="2" type="ORF">K7432_009602</name>
</gene>
<protein>
    <submittedName>
        <fullName evidence="2">Uncharacterized protein</fullName>
    </submittedName>
</protein>
<feature type="compositionally biased region" description="Acidic residues" evidence="1">
    <location>
        <begin position="225"/>
        <end position="238"/>
    </location>
</feature>
<accession>A0ABR2VXP4</accession>
<feature type="compositionally biased region" description="Basic and acidic residues" evidence="1">
    <location>
        <begin position="239"/>
        <end position="251"/>
    </location>
</feature>
<proteinExistence type="predicted"/>
<comment type="caution">
    <text evidence="2">The sequence shown here is derived from an EMBL/GenBank/DDBJ whole genome shotgun (WGS) entry which is preliminary data.</text>
</comment>
<keyword evidence="3" id="KW-1185">Reference proteome</keyword>
<evidence type="ECO:0000313" key="2">
    <source>
        <dbReference type="EMBL" id="KAK9708492.1"/>
    </source>
</evidence>
<sequence>MTVAHTKVSDFLFVSSRSARAVASKYGSFKISRTSIQLLNLFLDEVLYVLVKTSPDHKLCYTKLPTTLRRLCNHGSLAVNAIAHGEGFLTQVNLKSDPRDFPQGQLPLSTIVEYVRAQCSTYNTMGTSCSFVSKGHTLITSKTAAFLCGIMEHIATFLIVDGILLARSGQVEYVDSKMFEEVIKNNQETRGIYTRSGLVDSIEVKRAERFGPKFERSTESSVDSQEIDSLSDFDCDEDMSPRSSDESSRGRDRGAFAKIFGGFKASRSKGIPISSSFTSPRSSIEDFLFSSRQNSKVSLSKSPDAGTSPLSLQIPEVNRTRCGSPSPVDPEKAKNFEALINSTETLKISLTSNRLHTIEVKNPNKPRLVPRDEGNVPRGNLIQIMQEIGEPPVKV</sequence>
<dbReference type="Proteomes" id="UP001479436">
    <property type="component" value="Unassembled WGS sequence"/>
</dbReference>
<evidence type="ECO:0000313" key="3">
    <source>
        <dbReference type="Proteomes" id="UP001479436"/>
    </source>
</evidence>
<reference evidence="2 3" key="1">
    <citation type="submission" date="2023-04" db="EMBL/GenBank/DDBJ databases">
        <title>Genome of Basidiobolus ranarum AG-B5.</title>
        <authorList>
            <person name="Stajich J.E."/>
            <person name="Carter-House D."/>
            <person name="Gryganskyi A."/>
        </authorList>
    </citation>
    <scope>NUCLEOTIDE SEQUENCE [LARGE SCALE GENOMIC DNA]</scope>
    <source>
        <strain evidence="2 3">AG-B5</strain>
    </source>
</reference>
<evidence type="ECO:0000256" key="1">
    <source>
        <dbReference type="SAM" id="MobiDB-lite"/>
    </source>
</evidence>
<dbReference type="EMBL" id="JASJQH010007479">
    <property type="protein sequence ID" value="KAK9708492.1"/>
    <property type="molecule type" value="Genomic_DNA"/>
</dbReference>
<name>A0ABR2VXP4_9FUNG</name>
<organism evidence="2 3">
    <name type="scientific">Basidiobolus ranarum</name>
    <dbReference type="NCBI Taxonomy" id="34480"/>
    <lineage>
        <taxon>Eukaryota</taxon>
        <taxon>Fungi</taxon>
        <taxon>Fungi incertae sedis</taxon>
        <taxon>Zoopagomycota</taxon>
        <taxon>Entomophthoromycotina</taxon>
        <taxon>Basidiobolomycetes</taxon>
        <taxon>Basidiobolales</taxon>
        <taxon>Basidiobolaceae</taxon>
        <taxon>Basidiobolus</taxon>
    </lineage>
</organism>